<reference evidence="1" key="1">
    <citation type="submission" date="2021-01" db="EMBL/GenBank/DDBJ databases">
        <authorList>
            <person name="Corre E."/>
            <person name="Pelletier E."/>
            <person name="Niang G."/>
            <person name="Scheremetjew M."/>
            <person name="Finn R."/>
            <person name="Kale V."/>
            <person name="Holt S."/>
            <person name="Cochrane G."/>
            <person name="Meng A."/>
            <person name="Brown T."/>
            <person name="Cohen L."/>
        </authorList>
    </citation>
    <scope>NUCLEOTIDE SEQUENCE</scope>
    <source>
        <strain evidence="1">RCC1130</strain>
    </source>
</reference>
<dbReference type="SUPFAM" id="SSF54001">
    <property type="entry name" value="Cysteine proteinases"/>
    <property type="match status" value="1"/>
</dbReference>
<gene>
    <name evidence="1" type="ORF">CLEP1334_LOCUS11870</name>
</gene>
<dbReference type="InterPro" id="IPR038765">
    <property type="entry name" value="Papain-like_cys_pep_sf"/>
</dbReference>
<name>A0A7S0J018_9EUKA</name>
<evidence type="ECO:0000313" key="1">
    <source>
        <dbReference type="EMBL" id="CAD8536588.1"/>
    </source>
</evidence>
<dbReference type="EMBL" id="HBER01023703">
    <property type="protein sequence ID" value="CAD8536588.1"/>
    <property type="molecule type" value="Transcribed_RNA"/>
</dbReference>
<dbReference type="AlphaFoldDB" id="A0A7S0J018"/>
<proteinExistence type="predicted"/>
<sequence>MAEAGVPDESCQNYVAAGNGTQRHCHAESHFPCHVHTMPCPRAHHAMYMYTTGHFSDTGGPCSGTQCTPMHICQNCAPGKGCWAVESPPLWYVEEYGVVLGEQRMMAEIAARGPITATIAVTDELEAYTGGTPARRSPRLRPCA</sequence>
<protein>
    <submittedName>
        <fullName evidence="1">Uncharacterized protein</fullName>
    </submittedName>
</protein>
<accession>A0A7S0J018</accession>
<organism evidence="1">
    <name type="scientific">Calcidiscus leptoporus</name>
    <dbReference type="NCBI Taxonomy" id="127549"/>
    <lineage>
        <taxon>Eukaryota</taxon>
        <taxon>Haptista</taxon>
        <taxon>Haptophyta</taxon>
        <taxon>Prymnesiophyceae</taxon>
        <taxon>Coccolithales</taxon>
        <taxon>Calcidiscaceae</taxon>
        <taxon>Calcidiscus</taxon>
    </lineage>
</organism>
<dbReference type="Gene3D" id="3.90.70.10">
    <property type="entry name" value="Cysteine proteinases"/>
    <property type="match status" value="1"/>
</dbReference>